<organism evidence="1 2">
    <name type="scientific">Burkholderia gladioli (strain BSR3)</name>
    <dbReference type="NCBI Taxonomy" id="999541"/>
    <lineage>
        <taxon>Bacteria</taxon>
        <taxon>Pseudomonadati</taxon>
        <taxon>Pseudomonadota</taxon>
        <taxon>Betaproteobacteria</taxon>
        <taxon>Burkholderiales</taxon>
        <taxon>Burkholderiaceae</taxon>
        <taxon>Burkholderia</taxon>
    </lineage>
</organism>
<keyword evidence="1" id="KW-0614">Plasmid</keyword>
<evidence type="ECO:0000313" key="2">
    <source>
        <dbReference type="Proteomes" id="UP000008316"/>
    </source>
</evidence>
<gene>
    <name evidence="1" type="ordered locus">bgla_2p0970</name>
</gene>
<evidence type="ECO:0000313" key="1">
    <source>
        <dbReference type="EMBL" id="AEA65690.1"/>
    </source>
</evidence>
<dbReference type="EMBL" id="CP002602">
    <property type="protein sequence ID" value="AEA65690.1"/>
    <property type="molecule type" value="Genomic_DNA"/>
</dbReference>
<dbReference type="eggNOG" id="ENOG5030XGZ">
    <property type="taxonomic scope" value="Bacteria"/>
</dbReference>
<dbReference type="KEGG" id="bgd:bgla_2p0970"/>
<keyword evidence="2" id="KW-1185">Reference proteome</keyword>
<sequence>MSVFRPIREPARSVHDALLREGAKRKSRTVEEWLTAERAAVWKEAIAQAHKLQLRVPSIADVERAERLAHGHSHYAAKWAHGVADAMLA</sequence>
<name>F2LS31_BURGS</name>
<dbReference type="AlphaFoldDB" id="F2LS31"/>
<dbReference type="RefSeq" id="WP_013691825.1">
    <property type="nucleotide sequence ID" value="NC_015377.1"/>
</dbReference>
<proteinExistence type="predicted"/>
<dbReference type="Proteomes" id="UP000008316">
    <property type="component" value="Plasmid bgla_2p"/>
</dbReference>
<dbReference type="HOGENOM" id="CLU_2411066_0_0_4"/>
<protein>
    <submittedName>
        <fullName evidence="1">Uncharacterized protein</fullName>
    </submittedName>
</protein>
<geneLocation type="plasmid" evidence="1 2">
    <name>bgla_2p</name>
</geneLocation>
<reference evidence="1 2" key="1">
    <citation type="journal article" date="2011" name="J. Bacteriol.">
        <title>Complete genome sequence of Burkholderia gladioli BSR3.</title>
        <authorList>
            <person name="Seo Y.S."/>
            <person name="Lim J."/>
            <person name="Choi B.S."/>
            <person name="Kim H."/>
            <person name="Goo E."/>
            <person name="Lee B."/>
            <person name="Lim J.S."/>
            <person name="Choi I.Y."/>
            <person name="Moon J.S."/>
            <person name="Kim J."/>
            <person name="Hwang I."/>
        </authorList>
    </citation>
    <scope>NUCLEOTIDE SEQUENCE [LARGE SCALE GENOMIC DNA]</scope>
    <source>
        <strain evidence="1 2">BSR3</strain>
        <plasmid evidence="1">bgla_2p</plasmid>
    </source>
</reference>
<accession>F2LS31</accession>